<dbReference type="PANTHER" id="PTHR41287">
    <property type="match status" value="1"/>
</dbReference>
<dbReference type="Pfam" id="PF03354">
    <property type="entry name" value="TerL_ATPase"/>
    <property type="match status" value="1"/>
</dbReference>
<dbReference type="Proteomes" id="UP001201701">
    <property type="component" value="Unassembled WGS sequence"/>
</dbReference>
<dbReference type="Pfam" id="PF20441">
    <property type="entry name" value="TerL_nuclease"/>
    <property type="match status" value="2"/>
</dbReference>
<dbReference type="RefSeq" id="WP_239367869.1">
    <property type="nucleotide sequence ID" value="NZ_JAKREW010000020.1"/>
</dbReference>
<dbReference type="InterPro" id="IPR046462">
    <property type="entry name" value="TerL_nuclease"/>
</dbReference>
<dbReference type="Gene3D" id="3.40.50.300">
    <property type="entry name" value="P-loop containing nucleotide triphosphate hydrolases"/>
    <property type="match status" value="1"/>
</dbReference>
<keyword evidence="4" id="KW-1185">Reference proteome</keyword>
<name>A0ABS9QI51_9HYPH</name>
<evidence type="ECO:0000313" key="4">
    <source>
        <dbReference type="Proteomes" id="UP001201701"/>
    </source>
</evidence>
<comment type="caution">
    <text evidence="3">The sequence shown here is derived from an EMBL/GenBank/DDBJ whole genome shotgun (WGS) entry which is preliminary data.</text>
</comment>
<feature type="domain" description="Terminase large subunit-like ATPase" evidence="1">
    <location>
        <begin position="88"/>
        <end position="263"/>
    </location>
</feature>
<reference evidence="3 4" key="1">
    <citation type="submission" date="2022-02" db="EMBL/GenBank/DDBJ databases">
        <title>Draft genome sequence of Mezorhizobium retamae strain IRAMC:0171 isolated from Retama raetam nodules.</title>
        <authorList>
            <person name="Bengaied R."/>
            <person name="Sbissi I."/>
            <person name="Huber K."/>
            <person name="Ghodbane F."/>
            <person name="Nouioui I."/>
            <person name="Tarhouni M."/>
            <person name="Gtari M."/>
        </authorList>
    </citation>
    <scope>NUCLEOTIDE SEQUENCE [LARGE SCALE GENOMIC DNA]</scope>
    <source>
        <strain evidence="3 4">IRAMC:0171</strain>
    </source>
</reference>
<dbReference type="InterPro" id="IPR005021">
    <property type="entry name" value="Terminase_largesu-like"/>
</dbReference>
<dbReference type="EMBL" id="JAKREW010000020">
    <property type="protein sequence ID" value="MCG7507072.1"/>
    <property type="molecule type" value="Genomic_DNA"/>
</dbReference>
<accession>A0ABS9QI51</accession>
<protein>
    <submittedName>
        <fullName evidence="3">Terminase large subunit</fullName>
    </submittedName>
</protein>
<gene>
    <name evidence="3" type="ORF">L4923_18750</name>
</gene>
<evidence type="ECO:0000313" key="3">
    <source>
        <dbReference type="EMBL" id="MCG7507072.1"/>
    </source>
</evidence>
<feature type="domain" description="Terminase large subunit-like endonuclease" evidence="2">
    <location>
        <begin position="290"/>
        <end position="522"/>
    </location>
</feature>
<sequence length="633" mass="70350">MTKTTKTTSTTSALERVSAYAQAVHDGAIVAGPHVRNACRRHFDDLAKGEARGVYWDDTSARRVFNFFERKLRLSEGQFDNQPFVLQPMQEFILGSIFGWKRADGTRRFRRAYIEAGKGCGKSPLVGGIGLYGLVYDNEPGAQIYAAAATKDQASILFRDAVKMMRQSPDLVKKIKPSGGFEREYNLAHLKTASFFRPMSKEAGKTGSGLRPHFALCDEVHEHPGPEIMRMLEAGFKFRRQPLLMMITNSGSDRLSVCWREHEMACAVAAGTQTPDETYEYVGETWPGSDELFSYVCALDKDDDPLEDDSCWMKTNPLMGVTVSKEYIASQVAFAKNFPSDAPGILRLYFCVWTDAHSSWMPRKTVETVMRDFNVSENEGKNKPVFLGVDLSSHKDMTCVAYVLPTGHKEMERPDGTKFLAPTFDAWVDSFTPADTLKERAEADKAPYLEWAAKGYLTPIPGERIRYDYVAYSVLQASKKFDIKAVAYDQYAYAEFMEECGALGLELTHRNHPQGGLKRSRPDEALVEQAEAEGLPEPGGLWMPGSIREVESLIVDRRIRLRSNPLVMTALMAATFSKPDALGNKYLVKSLAHRRIDAAVALCMAVGAALDGAPVPVVATSPWDDPNFSLNGG</sequence>
<dbReference type="InterPro" id="IPR027417">
    <property type="entry name" value="P-loop_NTPase"/>
</dbReference>
<proteinExistence type="predicted"/>
<evidence type="ECO:0000259" key="1">
    <source>
        <dbReference type="Pfam" id="PF03354"/>
    </source>
</evidence>
<feature type="domain" description="Terminase large subunit-like endonuclease" evidence="2">
    <location>
        <begin position="544"/>
        <end position="611"/>
    </location>
</feature>
<evidence type="ECO:0000259" key="2">
    <source>
        <dbReference type="Pfam" id="PF20441"/>
    </source>
</evidence>
<dbReference type="InterPro" id="IPR046461">
    <property type="entry name" value="TerL_ATPase"/>
</dbReference>
<dbReference type="PANTHER" id="PTHR41287:SF1">
    <property type="entry name" value="PROTEIN YMFN"/>
    <property type="match status" value="1"/>
</dbReference>
<organism evidence="3 4">
    <name type="scientific">Mesorhizobium retamae</name>
    <dbReference type="NCBI Taxonomy" id="2912854"/>
    <lineage>
        <taxon>Bacteria</taxon>
        <taxon>Pseudomonadati</taxon>
        <taxon>Pseudomonadota</taxon>
        <taxon>Alphaproteobacteria</taxon>
        <taxon>Hyphomicrobiales</taxon>
        <taxon>Phyllobacteriaceae</taxon>
        <taxon>Mesorhizobium</taxon>
    </lineage>
</organism>